<evidence type="ECO:0000313" key="2">
    <source>
        <dbReference type="EnsemblMetazoa" id="Aqu2.1.39803_001"/>
    </source>
</evidence>
<evidence type="ECO:0008006" key="3">
    <source>
        <dbReference type="Google" id="ProtNLM"/>
    </source>
</evidence>
<protein>
    <recommendedName>
        <fullName evidence="3">Secreted protein</fullName>
    </recommendedName>
</protein>
<organism evidence="2">
    <name type="scientific">Amphimedon queenslandica</name>
    <name type="common">Sponge</name>
    <dbReference type="NCBI Taxonomy" id="400682"/>
    <lineage>
        <taxon>Eukaryota</taxon>
        <taxon>Metazoa</taxon>
        <taxon>Porifera</taxon>
        <taxon>Demospongiae</taxon>
        <taxon>Heteroscleromorpha</taxon>
        <taxon>Haplosclerida</taxon>
        <taxon>Niphatidae</taxon>
        <taxon>Amphimedon</taxon>
    </lineage>
</organism>
<accession>A0A1X7VIR1</accession>
<dbReference type="EnsemblMetazoa" id="Aqu2.1.39803_001">
    <property type="protein sequence ID" value="Aqu2.1.39803_001"/>
    <property type="gene ID" value="Aqu2.1.39803"/>
</dbReference>
<dbReference type="InParanoid" id="A0A1X7VIR1"/>
<dbReference type="AlphaFoldDB" id="A0A1X7VIR1"/>
<reference evidence="2" key="1">
    <citation type="submission" date="2017-05" db="UniProtKB">
        <authorList>
            <consortium name="EnsemblMetazoa"/>
        </authorList>
    </citation>
    <scope>IDENTIFICATION</scope>
</reference>
<sequence>MLVTLQDLIFCSLYRVWTCLPVATDNFKGFYCKPTPFDVPMKLNFAGILTPGVRWERQQSIKRAVRGAVLKFRSLFRELAV</sequence>
<name>A0A1X7VIR1_AMPQE</name>
<feature type="signal peptide" evidence="1">
    <location>
        <begin position="1"/>
        <end position="19"/>
    </location>
</feature>
<evidence type="ECO:0000256" key="1">
    <source>
        <dbReference type="SAM" id="SignalP"/>
    </source>
</evidence>
<proteinExistence type="predicted"/>
<feature type="chain" id="PRO_5013163513" description="Secreted protein" evidence="1">
    <location>
        <begin position="20"/>
        <end position="81"/>
    </location>
</feature>
<keyword evidence="1" id="KW-0732">Signal</keyword>